<comment type="similarity">
    <text evidence="9 10">Belongs to the peptidase S1 family. CLIP subfamily.</text>
</comment>
<dbReference type="InterPro" id="IPR009003">
    <property type="entry name" value="Peptidase_S1_PA"/>
</dbReference>
<evidence type="ECO:0000256" key="9">
    <source>
        <dbReference type="ARBA" id="ARBA00024195"/>
    </source>
</evidence>
<comment type="domain">
    <text evidence="10">The clip domain consists of 35-55 residues which are 'knitted' together usually by 3 conserved disulfide bonds forming a clip-like compact structure.</text>
</comment>
<dbReference type="GO" id="GO:0004252">
    <property type="term" value="F:serine-type endopeptidase activity"/>
    <property type="evidence" value="ECO:0007669"/>
    <property type="project" value="UniProtKB-UniRule"/>
</dbReference>
<accession>A0ABD1EZQ1</accession>
<evidence type="ECO:0000256" key="1">
    <source>
        <dbReference type="ARBA" id="ARBA00004613"/>
    </source>
</evidence>
<feature type="signal peptide" evidence="10">
    <location>
        <begin position="1"/>
        <end position="18"/>
    </location>
</feature>
<organism evidence="13 14">
    <name type="scientific">Hypothenemus hampei</name>
    <name type="common">Coffee berry borer</name>
    <dbReference type="NCBI Taxonomy" id="57062"/>
    <lineage>
        <taxon>Eukaryota</taxon>
        <taxon>Metazoa</taxon>
        <taxon>Ecdysozoa</taxon>
        <taxon>Arthropoda</taxon>
        <taxon>Hexapoda</taxon>
        <taxon>Insecta</taxon>
        <taxon>Pterygota</taxon>
        <taxon>Neoptera</taxon>
        <taxon>Endopterygota</taxon>
        <taxon>Coleoptera</taxon>
        <taxon>Polyphaga</taxon>
        <taxon>Cucujiformia</taxon>
        <taxon>Curculionidae</taxon>
        <taxon>Scolytinae</taxon>
        <taxon>Hypothenemus</taxon>
    </lineage>
</organism>
<evidence type="ECO:0000256" key="5">
    <source>
        <dbReference type="ARBA" id="ARBA00022801"/>
    </source>
</evidence>
<dbReference type="InterPro" id="IPR022700">
    <property type="entry name" value="CLIP"/>
</dbReference>
<dbReference type="PROSITE" id="PS50240">
    <property type="entry name" value="TRYPSIN_DOM"/>
    <property type="match status" value="1"/>
</dbReference>
<keyword evidence="3 10" id="KW-0645">Protease</keyword>
<gene>
    <name evidence="13" type="ORF">ABEB36_005838</name>
</gene>
<keyword evidence="6 10" id="KW-0720">Serine protease</keyword>
<evidence type="ECO:0000256" key="7">
    <source>
        <dbReference type="ARBA" id="ARBA00023145"/>
    </source>
</evidence>
<keyword evidence="5 10" id="KW-0378">Hydrolase</keyword>
<dbReference type="GO" id="GO:0005576">
    <property type="term" value="C:extracellular region"/>
    <property type="evidence" value="ECO:0007669"/>
    <property type="project" value="UniProtKB-SubCell"/>
</dbReference>
<evidence type="ECO:0000256" key="4">
    <source>
        <dbReference type="ARBA" id="ARBA00022729"/>
    </source>
</evidence>
<dbReference type="FunFam" id="2.40.10.10:FF:000146">
    <property type="entry name" value="Serine protease 53"/>
    <property type="match status" value="1"/>
</dbReference>
<evidence type="ECO:0000256" key="8">
    <source>
        <dbReference type="ARBA" id="ARBA00023157"/>
    </source>
</evidence>
<dbReference type="CDD" id="cd00190">
    <property type="entry name" value="Tryp_SPc"/>
    <property type="match status" value="1"/>
</dbReference>
<dbReference type="InterPro" id="IPR038565">
    <property type="entry name" value="CLIP_sf"/>
</dbReference>
<proteinExistence type="inferred from homology"/>
<keyword evidence="4 10" id="KW-0732">Signal</keyword>
<dbReference type="SMART" id="SM00680">
    <property type="entry name" value="CLIP"/>
    <property type="match status" value="2"/>
</dbReference>
<dbReference type="Pfam" id="PF00089">
    <property type="entry name" value="Trypsin"/>
    <property type="match status" value="1"/>
</dbReference>
<keyword evidence="8" id="KW-1015">Disulfide bond</keyword>
<dbReference type="Gene3D" id="3.30.1640.30">
    <property type="match status" value="2"/>
</dbReference>
<dbReference type="InterPro" id="IPR001314">
    <property type="entry name" value="Peptidase_S1A"/>
</dbReference>
<dbReference type="InterPro" id="IPR043504">
    <property type="entry name" value="Peptidase_S1_PA_chymotrypsin"/>
</dbReference>
<dbReference type="AlphaFoldDB" id="A0ABD1EZQ1"/>
<reference evidence="13 14" key="1">
    <citation type="submission" date="2024-05" db="EMBL/GenBank/DDBJ databases">
        <title>Genetic variation in Jamaican populations of the coffee berry borer (Hypothenemus hampei).</title>
        <authorList>
            <person name="Errbii M."/>
            <person name="Myrie A."/>
        </authorList>
    </citation>
    <scope>NUCLEOTIDE SEQUENCE [LARGE SCALE GENOMIC DNA]</scope>
    <source>
        <strain evidence="13">JA-Hopewell-2020-01-JO</strain>
        <tissue evidence="13">Whole body</tissue>
    </source>
</reference>
<dbReference type="InterPro" id="IPR051487">
    <property type="entry name" value="Ser/Thr_Proteases_Immune/Dev"/>
</dbReference>
<feature type="domain" description="Peptidase S1" evidence="11">
    <location>
        <begin position="202"/>
        <end position="463"/>
    </location>
</feature>
<dbReference type="Gene3D" id="2.40.10.10">
    <property type="entry name" value="Trypsin-like serine proteases"/>
    <property type="match status" value="2"/>
</dbReference>
<evidence type="ECO:0000259" key="12">
    <source>
        <dbReference type="PROSITE" id="PS51888"/>
    </source>
</evidence>
<feature type="domain" description="Clip" evidence="12">
    <location>
        <begin position="25"/>
        <end position="75"/>
    </location>
</feature>
<evidence type="ECO:0000313" key="13">
    <source>
        <dbReference type="EMBL" id="KAL1506478.1"/>
    </source>
</evidence>
<evidence type="ECO:0000259" key="11">
    <source>
        <dbReference type="PROSITE" id="PS50240"/>
    </source>
</evidence>
<keyword evidence="7" id="KW-0865">Zymogen</keyword>
<feature type="domain" description="Clip" evidence="12">
    <location>
        <begin position="112"/>
        <end position="164"/>
    </location>
</feature>
<comment type="subcellular location">
    <subcellularLocation>
        <location evidence="1 10">Secreted</location>
    </subcellularLocation>
</comment>
<dbReference type="PANTHER" id="PTHR24256">
    <property type="entry name" value="TRYPTASE-RELATED"/>
    <property type="match status" value="1"/>
</dbReference>
<sequence length="464" mass="51789">MLIRVTLILNFLLFSVKSCPFADRSCTTPNWIKGLCVPLQYCPEIDNLIKHSDNQKFIEQSLCGKDNEENALYCCDKNKLSLKECAENRTSALNQSTQLKLSGFSSQSQPIYCQTPNGDRAQCLSIFNCPSLLSIAKNTKNETERRFLRESKCGYEAGTFFVCCGNDVAFMNFQEDAEIFEINNLIPTETCGQDSLTIDNRIFGGIDSDVNEFPWTALLEYENIQTGQKAFFCGGSLISSQYVLTVAHCIIQRPPQKLVNVRLGEWNFNNQGNTCLQTSKGPSCMNAPINVAIESLHLHPFYQVGLSEKYHDIGLIRLKNSVQFTDNIKPVCLPNVNNSPLPGERLTISGWGLKNYNERSNIKQKVNVPVISISQCSIMFERNSRLFNLGFKLGRGQFCAGGESGKDACTGDSGSPLMRRLNSTGKWYIEGLVSFGIGCGATDHYGVYTKVSKYTSWIHKTIKS</sequence>
<protein>
    <recommendedName>
        <fullName evidence="10">CLIP domain-containing serine protease</fullName>
        <ecNumber evidence="10">3.4.21.-</ecNumber>
    </recommendedName>
</protein>
<dbReference type="SMART" id="SM00020">
    <property type="entry name" value="Tryp_SPc"/>
    <property type="match status" value="1"/>
</dbReference>
<dbReference type="EC" id="3.4.21.-" evidence="10"/>
<evidence type="ECO:0000256" key="3">
    <source>
        <dbReference type="ARBA" id="ARBA00022670"/>
    </source>
</evidence>
<keyword evidence="2 10" id="KW-0964">Secreted</keyword>
<dbReference type="Proteomes" id="UP001566132">
    <property type="component" value="Unassembled WGS sequence"/>
</dbReference>
<dbReference type="EMBL" id="JBDJPC010000004">
    <property type="protein sequence ID" value="KAL1506478.1"/>
    <property type="molecule type" value="Genomic_DNA"/>
</dbReference>
<dbReference type="PRINTS" id="PR00722">
    <property type="entry name" value="CHYMOTRYPSIN"/>
</dbReference>
<dbReference type="Pfam" id="PF12032">
    <property type="entry name" value="CLIP"/>
    <property type="match status" value="2"/>
</dbReference>
<feature type="chain" id="PRO_5044526649" description="CLIP domain-containing serine protease" evidence="10">
    <location>
        <begin position="19"/>
        <end position="464"/>
    </location>
</feature>
<evidence type="ECO:0000313" key="14">
    <source>
        <dbReference type="Proteomes" id="UP001566132"/>
    </source>
</evidence>
<keyword evidence="14" id="KW-1185">Reference proteome</keyword>
<dbReference type="GO" id="GO:0006508">
    <property type="term" value="P:proteolysis"/>
    <property type="evidence" value="ECO:0007669"/>
    <property type="project" value="UniProtKB-KW"/>
</dbReference>
<dbReference type="PROSITE" id="PS51888">
    <property type="entry name" value="CLIP"/>
    <property type="match status" value="2"/>
</dbReference>
<dbReference type="InterPro" id="IPR033116">
    <property type="entry name" value="TRYPSIN_SER"/>
</dbReference>
<dbReference type="SUPFAM" id="SSF50494">
    <property type="entry name" value="Trypsin-like serine proteases"/>
    <property type="match status" value="1"/>
</dbReference>
<comment type="caution">
    <text evidence="13">The sequence shown here is derived from an EMBL/GenBank/DDBJ whole genome shotgun (WGS) entry which is preliminary data.</text>
</comment>
<dbReference type="InterPro" id="IPR001254">
    <property type="entry name" value="Trypsin_dom"/>
</dbReference>
<dbReference type="PROSITE" id="PS00135">
    <property type="entry name" value="TRYPSIN_SER"/>
    <property type="match status" value="1"/>
</dbReference>
<evidence type="ECO:0000256" key="2">
    <source>
        <dbReference type="ARBA" id="ARBA00022525"/>
    </source>
</evidence>
<evidence type="ECO:0000256" key="10">
    <source>
        <dbReference type="RuleBase" id="RU366078"/>
    </source>
</evidence>
<name>A0ABD1EZQ1_HYPHA</name>
<evidence type="ECO:0000256" key="6">
    <source>
        <dbReference type="ARBA" id="ARBA00022825"/>
    </source>
</evidence>